<dbReference type="InterPro" id="IPR002421">
    <property type="entry name" value="5-3_exonuclease"/>
</dbReference>
<evidence type="ECO:0000259" key="11">
    <source>
        <dbReference type="SMART" id="SM00475"/>
    </source>
</evidence>
<evidence type="ECO:0000256" key="8">
    <source>
        <dbReference type="ARBA" id="ARBA00023125"/>
    </source>
</evidence>
<evidence type="ECO:0000256" key="3">
    <source>
        <dbReference type="ARBA" id="ARBA00022679"/>
    </source>
</evidence>
<dbReference type="CDD" id="cd06140">
    <property type="entry name" value="DNA_polA_I_Bacillus_like_exo"/>
    <property type="match status" value="1"/>
</dbReference>
<dbReference type="GO" id="GO:0003887">
    <property type="term" value="F:DNA-directed DNA polymerase activity"/>
    <property type="evidence" value="ECO:0007669"/>
    <property type="project" value="UniProtKB-KW"/>
</dbReference>
<dbReference type="CDD" id="cd09898">
    <property type="entry name" value="H3TH_53EXO"/>
    <property type="match status" value="1"/>
</dbReference>
<keyword evidence="8" id="KW-0238">DNA-binding</keyword>
<dbReference type="InterPro" id="IPR036279">
    <property type="entry name" value="5-3_exonuclease_C_sf"/>
</dbReference>
<dbReference type="InterPro" id="IPR020046">
    <property type="entry name" value="5-3_exonucl_a-hlix_arch_N"/>
</dbReference>
<evidence type="ECO:0000256" key="2">
    <source>
        <dbReference type="ARBA" id="ARBA00012417"/>
    </source>
</evidence>
<dbReference type="EMBL" id="MFAF01000019">
    <property type="protein sequence ID" value="OGD78947.1"/>
    <property type="molecule type" value="Genomic_DNA"/>
</dbReference>
<comment type="caution">
    <text evidence="13">The sequence shown here is derived from an EMBL/GenBank/DDBJ whole genome shotgun (WGS) entry which is preliminary data.</text>
</comment>
<dbReference type="InterPro" id="IPR036397">
    <property type="entry name" value="RNaseH_sf"/>
</dbReference>
<dbReference type="InterPro" id="IPR043502">
    <property type="entry name" value="DNA/RNA_pol_sf"/>
</dbReference>
<dbReference type="InterPro" id="IPR029060">
    <property type="entry name" value="PIN-like_dom_sf"/>
</dbReference>
<dbReference type="SMART" id="SM00482">
    <property type="entry name" value="POLAc"/>
    <property type="match status" value="1"/>
</dbReference>
<protein>
    <recommendedName>
        <fullName evidence="2">DNA-directed DNA polymerase</fullName>
        <ecNumber evidence="2">2.7.7.7</ecNumber>
    </recommendedName>
</protein>
<evidence type="ECO:0000256" key="9">
    <source>
        <dbReference type="ARBA" id="ARBA00023204"/>
    </source>
</evidence>
<evidence type="ECO:0000256" key="7">
    <source>
        <dbReference type="ARBA" id="ARBA00022932"/>
    </source>
</evidence>
<evidence type="ECO:0000259" key="12">
    <source>
        <dbReference type="SMART" id="SM00482"/>
    </source>
</evidence>
<dbReference type="SUPFAM" id="SSF53098">
    <property type="entry name" value="Ribonuclease H-like"/>
    <property type="match status" value="1"/>
</dbReference>
<evidence type="ECO:0000256" key="1">
    <source>
        <dbReference type="ARBA" id="ARBA00007705"/>
    </source>
</evidence>
<dbReference type="EC" id="2.7.7.7" evidence="2"/>
<sequence>MAALYGAVRVFLGLLERHRPDRVAFVLDAPGPTFRDEIFPAYKANRPPAPPELPPQADLLRELFPLLGWPLVETPGYEADDAIAALTKTGLDAGYDVRIFTHDKDLMQLIGPRVLHVAHGRKGEESLRDAGYVREKFGVNPERMRDLLALAGDSTDNLPGVPGVGPKTAAGLLAKFGDLEGVLAHAGKIPGKLGENLLEHTEDARLTWRLVGLAEDAPVPPLDALVISPARPGALEMLQNLRFAGVIRDMGLAERTEARLEVIAAGPGDGFVEKIRKSGRLGIALDAETGPARRYRIKALGLAAETGTGYGLACDGEAPTWLVELFADPKISTVGYDLKPLARRISRPEDLMLAGWLLEADRLPRGLASLCQAHLGKRPAGEETQPAQGDLLSDSGSVLKGLAGRAAAALELEPVLAEKIKELELERVYRRIELPLLPVIAAVEERGLLLDSPALGELSTELHARMEELEKRAHGLAGHPFNVASTKQTGEVLFGELKLAGGRRTKTGFSTAGDVLDKLAQEHEIAAVILEHRQLAKLDGTYAAKLPAEVDPVSGRLHTTLHQAAVSTGRLSSSDPNLQNIPIRTELGRRIRKTFVAPAGCVLVSADYSQIELRLLAHISGEVRLLEAFRAGADIHAATAAVIFGVEKENVGPEQRNAAKVVNYSLIYGKGVYGLASDLGIGRAEAKAFIDGYFAKYPAVREWMDSGLERARELGYTVTLFGRR</sequence>
<dbReference type="Pfam" id="PF01367">
    <property type="entry name" value="5_3_exonuc"/>
    <property type="match status" value="1"/>
</dbReference>
<dbReference type="Pfam" id="PF02739">
    <property type="entry name" value="5_3_exonuc_N"/>
    <property type="match status" value="1"/>
</dbReference>
<dbReference type="SUPFAM" id="SSF56672">
    <property type="entry name" value="DNA/RNA polymerases"/>
    <property type="match status" value="1"/>
</dbReference>
<dbReference type="AlphaFoldDB" id="A0A1F5FHA8"/>
<dbReference type="Gene3D" id="3.40.50.1010">
    <property type="entry name" value="5'-nuclease"/>
    <property type="match status" value="1"/>
</dbReference>
<dbReference type="SUPFAM" id="SSF47807">
    <property type="entry name" value="5' to 3' exonuclease, C-terminal subdomain"/>
    <property type="match status" value="1"/>
</dbReference>
<dbReference type="SUPFAM" id="SSF88723">
    <property type="entry name" value="PIN domain-like"/>
    <property type="match status" value="1"/>
</dbReference>
<dbReference type="GO" id="GO:0008409">
    <property type="term" value="F:5'-3' exonuclease activity"/>
    <property type="evidence" value="ECO:0007669"/>
    <property type="project" value="InterPro"/>
</dbReference>
<evidence type="ECO:0000313" key="13">
    <source>
        <dbReference type="EMBL" id="OGD78947.1"/>
    </source>
</evidence>
<dbReference type="PANTHER" id="PTHR10133:SF27">
    <property type="entry name" value="DNA POLYMERASE NU"/>
    <property type="match status" value="1"/>
</dbReference>
<feature type="domain" description="5'-3' exonuclease" evidence="11">
    <location>
        <begin position="1"/>
        <end position="228"/>
    </location>
</feature>
<dbReference type="Gene3D" id="1.10.150.20">
    <property type="entry name" value="5' to 3' exonuclease, C-terminal subdomain"/>
    <property type="match status" value="2"/>
</dbReference>
<dbReference type="Gene3D" id="1.20.1060.10">
    <property type="entry name" value="Taq DNA Polymerase, Chain T, domain 4"/>
    <property type="match status" value="1"/>
</dbReference>
<evidence type="ECO:0000256" key="6">
    <source>
        <dbReference type="ARBA" id="ARBA00022763"/>
    </source>
</evidence>
<dbReference type="Gene3D" id="3.30.420.10">
    <property type="entry name" value="Ribonuclease H-like superfamily/Ribonuclease H"/>
    <property type="match status" value="1"/>
</dbReference>
<dbReference type="FunFam" id="1.10.150.20:FF:000002">
    <property type="entry name" value="DNA polymerase I"/>
    <property type="match status" value="1"/>
</dbReference>
<name>A0A1F5FHA8_9BACT</name>
<feature type="domain" description="DNA-directed DNA polymerase family A palm" evidence="12">
    <location>
        <begin position="588"/>
        <end position="724"/>
    </location>
</feature>
<dbReference type="InterPro" id="IPR012337">
    <property type="entry name" value="RNaseH-like_sf"/>
</dbReference>
<dbReference type="InterPro" id="IPR008918">
    <property type="entry name" value="HhH2"/>
</dbReference>
<keyword evidence="4" id="KW-0548">Nucleotidyltransferase</keyword>
<dbReference type="Pfam" id="PF00476">
    <property type="entry name" value="DNA_pol_A"/>
    <property type="match status" value="1"/>
</dbReference>
<dbReference type="GO" id="GO:0006302">
    <property type="term" value="P:double-strand break repair"/>
    <property type="evidence" value="ECO:0007669"/>
    <property type="project" value="TreeGrafter"/>
</dbReference>
<keyword evidence="7" id="KW-0239">DNA-directed DNA polymerase</keyword>
<evidence type="ECO:0000313" key="14">
    <source>
        <dbReference type="Proteomes" id="UP000177187"/>
    </source>
</evidence>
<dbReference type="PRINTS" id="PR00868">
    <property type="entry name" value="DNAPOLI"/>
</dbReference>
<dbReference type="InterPro" id="IPR020045">
    <property type="entry name" value="DNA_polI_H3TH"/>
</dbReference>
<comment type="similarity">
    <text evidence="1">Belongs to the DNA polymerase type-A family.</text>
</comment>
<comment type="catalytic activity">
    <reaction evidence="10">
        <text>DNA(n) + a 2'-deoxyribonucleoside 5'-triphosphate = DNA(n+1) + diphosphate</text>
        <dbReference type="Rhea" id="RHEA:22508"/>
        <dbReference type="Rhea" id="RHEA-COMP:17339"/>
        <dbReference type="Rhea" id="RHEA-COMP:17340"/>
        <dbReference type="ChEBI" id="CHEBI:33019"/>
        <dbReference type="ChEBI" id="CHEBI:61560"/>
        <dbReference type="ChEBI" id="CHEBI:173112"/>
        <dbReference type="EC" id="2.7.7.7"/>
    </reaction>
</comment>
<reference evidence="13 14" key="1">
    <citation type="journal article" date="2016" name="Nat. Commun.">
        <title>Thousands of microbial genomes shed light on interconnected biogeochemical processes in an aquifer system.</title>
        <authorList>
            <person name="Anantharaman K."/>
            <person name="Brown C.T."/>
            <person name="Hug L.A."/>
            <person name="Sharon I."/>
            <person name="Castelle C.J."/>
            <person name="Probst A.J."/>
            <person name="Thomas B.C."/>
            <person name="Singh A."/>
            <person name="Wilkins M.J."/>
            <person name="Karaoz U."/>
            <person name="Brodie E.L."/>
            <person name="Williams K.H."/>
            <person name="Hubbard S.S."/>
            <person name="Banfield J.F."/>
        </authorList>
    </citation>
    <scope>NUCLEOTIDE SEQUENCE [LARGE SCALE GENOMIC DNA]</scope>
</reference>
<dbReference type="Gene3D" id="3.30.70.370">
    <property type="match status" value="1"/>
</dbReference>
<evidence type="ECO:0000256" key="5">
    <source>
        <dbReference type="ARBA" id="ARBA00022705"/>
    </source>
</evidence>
<keyword evidence="9" id="KW-0234">DNA repair</keyword>
<dbReference type="InterPro" id="IPR002298">
    <property type="entry name" value="DNA_polymerase_A"/>
</dbReference>
<dbReference type="PANTHER" id="PTHR10133">
    <property type="entry name" value="DNA POLYMERASE I"/>
    <property type="match status" value="1"/>
</dbReference>
<keyword evidence="3" id="KW-0808">Transferase</keyword>
<evidence type="ECO:0000256" key="4">
    <source>
        <dbReference type="ARBA" id="ARBA00022695"/>
    </source>
</evidence>
<feature type="non-terminal residue" evidence="13">
    <location>
        <position position="724"/>
    </location>
</feature>
<dbReference type="GO" id="GO:0006261">
    <property type="term" value="P:DNA-templated DNA replication"/>
    <property type="evidence" value="ECO:0007669"/>
    <property type="project" value="InterPro"/>
</dbReference>
<dbReference type="CDD" id="cd09859">
    <property type="entry name" value="PIN_53EXO"/>
    <property type="match status" value="1"/>
</dbReference>
<dbReference type="FunFam" id="1.20.1060.10:FF:000001">
    <property type="entry name" value="DNA polymerase I"/>
    <property type="match status" value="1"/>
</dbReference>
<keyword evidence="5" id="KW-0235">DNA replication</keyword>
<keyword evidence="6" id="KW-0227">DNA damage</keyword>
<dbReference type="SMART" id="SM00475">
    <property type="entry name" value="53EXOc"/>
    <property type="match status" value="1"/>
</dbReference>
<accession>A0A1F5FHA8</accession>
<dbReference type="Proteomes" id="UP000177187">
    <property type="component" value="Unassembled WGS sequence"/>
</dbReference>
<dbReference type="SMART" id="SM00279">
    <property type="entry name" value="HhH2"/>
    <property type="match status" value="1"/>
</dbReference>
<organism evidence="13 14">
    <name type="scientific">Candidatus Coatesbacteria bacterium RBG_13_66_14</name>
    <dbReference type="NCBI Taxonomy" id="1817816"/>
    <lineage>
        <taxon>Bacteria</taxon>
        <taxon>Candidatus Coatesiibacteriota</taxon>
    </lineage>
</organism>
<gene>
    <name evidence="13" type="ORF">A2Y64_02150</name>
</gene>
<dbReference type="STRING" id="1817816.A2Y64_02150"/>
<proteinExistence type="inferred from homology"/>
<dbReference type="FunFam" id="1.10.150.20:FF:000003">
    <property type="entry name" value="DNA polymerase I"/>
    <property type="match status" value="1"/>
</dbReference>
<dbReference type="InterPro" id="IPR001098">
    <property type="entry name" value="DNA-dir_DNA_pol_A_palm_dom"/>
</dbReference>
<dbReference type="GO" id="GO:0003677">
    <property type="term" value="F:DNA binding"/>
    <property type="evidence" value="ECO:0007669"/>
    <property type="project" value="UniProtKB-KW"/>
</dbReference>
<evidence type="ECO:0000256" key="10">
    <source>
        <dbReference type="ARBA" id="ARBA00049244"/>
    </source>
</evidence>